<reference evidence="2 3" key="1">
    <citation type="journal article" date="2024" name="G3 (Bethesda)">
        <title>Genome assembly of Hibiscus sabdariffa L. provides insights into metabolisms of medicinal natural products.</title>
        <authorList>
            <person name="Kim T."/>
        </authorList>
    </citation>
    <scope>NUCLEOTIDE SEQUENCE [LARGE SCALE GENOMIC DNA]</scope>
    <source>
        <strain evidence="2">TK-2024</strain>
        <tissue evidence="2">Old leaves</tissue>
    </source>
</reference>
<sequence>MSQQFHAKLPNNNRHITKSGSIHGDAPTRGPLTPLSEEDRRKAASLDLKINQQSTIWLPYGGQKFHEVFQWKQGRYADLPMSKISEMMKSNTLDNAPTRSLLSVVNGILDESFERKNGEIPHRVTCLLRKVVQEIERRISTQADHLRTQNNLFKIREERYQSRIRVLQVLAAESDEQAKTENSKVVEKQKVENSKVEEKRKVENFEVVEKREVDNSKVVEKQKVENSKVEEKREVENSKVVEKQKVENSKVEEKQKVENSQVEEKREVENSKVVEKQKVENSEVVENQKVENSKVVEKQKVENSEVVENQKVENSKVEEKPKLRR</sequence>
<evidence type="ECO:0000256" key="1">
    <source>
        <dbReference type="SAM" id="MobiDB-lite"/>
    </source>
</evidence>
<dbReference type="EMBL" id="JBBPBN010000006">
    <property type="protein sequence ID" value="KAK9036716.1"/>
    <property type="molecule type" value="Genomic_DNA"/>
</dbReference>
<keyword evidence="3" id="KW-1185">Reference proteome</keyword>
<accession>A0ABR2TGU9</accession>
<protein>
    <submittedName>
        <fullName evidence="2">Uncharacterized protein</fullName>
    </submittedName>
</protein>
<comment type="caution">
    <text evidence="2">The sequence shown here is derived from an EMBL/GenBank/DDBJ whole genome shotgun (WGS) entry which is preliminary data.</text>
</comment>
<feature type="region of interest" description="Disordered" evidence="1">
    <location>
        <begin position="246"/>
        <end position="273"/>
    </location>
</feature>
<name>A0ABR2TGU9_9ROSI</name>
<feature type="compositionally biased region" description="Polar residues" evidence="1">
    <location>
        <begin position="1"/>
        <end position="20"/>
    </location>
</feature>
<evidence type="ECO:0000313" key="3">
    <source>
        <dbReference type="Proteomes" id="UP001396334"/>
    </source>
</evidence>
<feature type="region of interest" description="Disordered" evidence="1">
    <location>
        <begin position="1"/>
        <end position="40"/>
    </location>
</feature>
<gene>
    <name evidence="2" type="ORF">V6N11_078708</name>
</gene>
<dbReference type="Proteomes" id="UP001396334">
    <property type="component" value="Unassembled WGS sequence"/>
</dbReference>
<organism evidence="2 3">
    <name type="scientific">Hibiscus sabdariffa</name>
    <name type="common">roselle</name>
    <dbReference type="NCBI Taxonomy" id="183260"/>
    <lineage>
        <taxon>Eukaryota</taxon>
        <taxon>Viridiplantae</taxon>
        <taxon>Streptophyta</taxon>
        <taxon>Embryophyta</taxon>
        <taxon>Tracheophyta</taxon>
        <taxon>Spermatophyta</taxon>
        <taxon>Magnoliopsida</taxon>
        <taxon>eudicotyledons</taxon>
        <taxon>Gunneridae</taxon>
        <taxon>Pentapetalae</taxon>
        <taxon>rosids</taxon>
        <taxon>malvids</taxon>
        <taxon>Malvales</taxon>
        <taxon>Malvaceae</taxon>
        <taxon>Malvoideae</taxon>
        <taxon>Hibiscus</taxon>
    </lineage>
</organism>
<proteinExistence type="predicted"/>
<evidence type="ECO:0000313" key="2">
    <source>
        <dbReference type="EMBL" id="KAK9036716.1"/>
    </source>
</evidence>